<dbReference type="EMBL" id="CATQJA010002653">
    <property type="protein sequence ID" value="CAJ0578210.1"/>
    <property type="molecule type" value="Genomic_DNA"/>
</dbReference>
<evidence type="ECO:0000256" key="1">
    <source>
        <dbReference type="SAM" id="Phobius"/>
    </source>
</evidence>
<feature type="signal peptide" evidence="2">
    <location>
        <begin position="1"/>
        <end position="21"/>
    </location>
</feature>
<evidence type="ECO:0000313" key="4">
    <source>
        <dbReference type="Proteomes" id="UP001177023"/>
    </source>
</evidence>
<feature type="non-terminal residue" evidence="3">
    <location>
        <position position="157"/>
    </location>
</feature>
<keyword evidence="2" id="KW-0732">Signal</keyword>
<gene>
    <name evidence="3" type="ORF">MSPICULIGERA_LOCUS16471</name>
</gene>
<feature type="chain" id="PRO_5041422160" evidence="2">
    <location>
        <begin position="22"/>
        <end position="157"/>
    </location>
</feature>
<keyword evidence="4" id="KW-1185">Reference proteome</keyword>
<feature type="transmembrane region" description="Helical" evidence="1">
    <location>
        <begin position="88"/>
        <end position="111"/>
    </location>
</feature>
<accession>A0AA36GA81</accession>
<evidence type="ECO:0000313" key="3">
    <source>
        <dbReference type="EMBL" id="CAJ0578210.1"/>
    </source>
</evidence>
<keyword evidence="1" id="KW-0812">Transmembrane</keyword>
<dbReference type="Proteomes" id="UP001177023">
    <property type="component" value="Unassembled WGS sequence"/>
</dbReference>
<reference evidence="3" key="1">
    <citation type="submission" date="2023-06" db="EMBL/GenBank/DDBJ databases">
        <authorList>
            <person name="Delattre M."/>
        </authorList>
    </citation>
    <scope>NUCLEOTIDE SEQUENCE</scope>
    <source>
        <strain evidence="3">AF72</strain>
    </source>
</reference>
<evidence type="ECO:0000256" key="2">
    <source>
        <dbReference type="SAM" id="SignalP"/>
    </source>
</evidence>
<protein>
    <submittedName>
        <fullName evidence="3">Uncharacterized protein</fullName>
    </submittedName>
</protein>
<comment type="caution">
    <text evidence="3">The sequence shown here is derived from an EMBL/GenBank/DDBJ whole genome shotgun (WGS) entry which is preliminary data.</text>
</comment>
<keyword evidence="1" id="KW-0472">Membrane</keyword>
<dbReference type="AlphaFoldDB" id="A0AA36GA81"/>
<keyword evidence="1" id="KW-1133">Transmembrane helix</keyword>
<organism evidence="3 4">
    <name type="scientific">Mesorhabditis spiculigera</name>
    <dbReference type="NCBI Taxonomy" id="96644"/>
    <lineage>
        <taxon>Eukaryota</taxon>
        <taxon>Metazoa</taxon>
        <taxon>Ecdysozoa</taxon>
        <taxon>Nematoda</taxon>
        <taxon>Chromadorea</taxon>
        <taxon>Rhabditida</taxon>
        <taxon>Rhabditina</taxon>
        <taxon>Rhabditomorpha</taxon>
        <taxon>Rhabditoidea</taxon>
        <taxon>Rhabditidae</taxon>
        <taxon>Mesorhabditinae</taxon>
        <taxon>Mesorhabditis</taxon>
    </lineage>
</organism>
<name>A0AA36GA81_9BILA</name>
<proteinExistence type="predicted"/>
<sequence length="157" mass="17857">MAPRAGSAILLIAAVFLFSFGEPAPPPSMRERFRPVEKPVDGLRIGDERPAPREVRQVEVKSTASTPKVEDSATSYQSPLEKGFGRLWWWYVAALFLVVNLCLCDVGLCLLKWHRKKMRHEIEGKFSNDPRGAVVEDEEFSDAITYIYHIMPYAEMQ</sequence>